<gene>
    <name evidence="19" type="ORF">STAS_35359</name>
</gene>
<dbReference type="InterPro" id="IPR013083">
    <property type="entry name" value="Znf_RING/FYVE/PHD"/>
</dbReference>
<name>A0A5A7RJZ2_STRAF</name>
<keyword evidence="20" id="KW-1185">Reference proteome</keyword>
<evidence type="ECO:0000256" key="5">
    <source>
        <dbReference type="ARBA" id="ARBA00022679"/>
    </source>
</evidence>
<keyword evidence="8 17" id="KW-0732">Signal</keyword>
<evidence type="ECO:0000256" key="13">
    <source>
        <dbReference type="ARBA" id="ARBA00023136"/>
    </source>
</evidence>
<comment type="pathway">
    <text evidence="3">Protein modification; protein ubiquitination.</text>
</comment>
<dbReference type="SUPFAM" id="SSF57850">
    <property type="entry name" value="RING/U-box"/>
    <property type="match status" value="1"/>
</dbReference>
<keyword evidence="9 15" id="KW-0863">Zinc-finger</keyword>
<comment type="catalytic activity">
    <reaction evidence="1">
        <text>S-ubiquitinyl-[E2 ubiquitin-conjugating enzyme]-L-cysteine + [acceptor protein]-L-lysine = [E2 ubiquitin-conjugating enzyme]-L-cysteine + N(6)-ubiquitinyl-[acceptor protein]-L-lysine.</text>
        <dbReference type="EC" id="2.3.2.27"/>
    </reaction>
</comment>
<dbReference type="Pfam" id="PF13947">
    <property type="entry name" value="GUB_WAK_bind"/>
    <property type="match status" value="1"/>
</dbReference>
<dbReference type="AlphaFoldDB" id="A0A5A7RJZ2"/>
<evidence type="ECO:0000256" key="15">
    <source>
        <dbReference type="PROSITE-ProRule" id="PRU00175"/>
    </source>
</evidence>
<dbReference type="Pfam" id="PF13639">
    <property type="entry name" value="zf-RING_2"/>
    <property type="match status" value="1"/>
</dbReference>
<sequence length="382" mass="42108">MDTKSPIILILFFTIPALCTNPPRPDYCDPSIGPEIRFPFRLADRSSGRRGYPGFDLYCNSDNQTILNLPESGDFVVDHIDYSAQALFINDPDSCLPARILNFSLSGSRFRGINTRNFTFLNCSSDYSPARFMPLLCLSGRNFTVVAVNSRLPAASAEVPPGCRKIATALVPMQWTVSPFYWSSMDLMDDLELVWSQPECWTCESEGGVCGLRGDTGPEIGCFRPARSGGLSRGAKYGIIVGVGIPGIVCIIGLACYACGIVRASTLRRQLNSDLPNTFSDQRPTIRSVNGLDWPTIESYPTTVLGESRRLPKPSDGTCPICLSDYQPKETLRSIPECNHYFHVECIDEWLKLNGSCPLCRKLPESTPPCSSSLSILVHPRI</sequence>
<evidence type="ECO:0000313" key="19">
    <source>
        <dbReference type="EMBL" id="GER57545.1"/>
    </source>
</evidence>
<feature type="domain" description="RING-type" evidence="18">
    <location>
        <begin position="319"/>
        <end position="361"/>
    </location>
</feature>
<evidence type="ECO:0000256" key="8">
    <source>
        <dbReference type="ARBA" id="ARBA00022729"/>
    </source>
</evidence>
<accession>A0A5A7RJZ2</accession>
<evidence type="ECO:0000256" key="4">
    <source>
        <dbReference type="ARBA" id="ARBA00012483"/>
    </source>
</evidence>
<dbReference type="GO" id="GO:0008270">
    <property type="term" value="F:zinc ion binding"/>
    <property type="evidence" value="ECO:0007669"/>
    <property type="project" value="UniProtKB-KW"/>
</dbReference>
<comment type="subcellular location">
    <subcellularLocation>
        <location evidence="2">Membrane</location>
        <topology evidence="2">Single-pass membrane protein</topology>
    </subcellularLocation>
</comment>
<evidence type="ECO:0000256" key="10">
    <source>
        <dbReference type="ARBA" id="ARBA00022786"/>
    </source>
</evidence>
<keyword evidence="6 16" id="KW-0812">Transmembrane</keyword>
<dbReference type="InterPro" id="IPR001841">
    <property type="entry name" value="Znf_RING"/>
</dbReference>
<dbReference type="PANTHER" id="PTHR46279:SF31">
    <property type="entry name" value="RING-H2 FINGER PROTEIN ATL20-LIKE ISOFORM X1"/>
    <property type="match status" value="1"/>
</dbReference>
<protein>
    <recommendedName>
        <fullName evidence="4">RING-type E3 ubiquitin transferase</fullName>
        <ecNumber evidence="4">2.3.2.27</ecNumber>
    </recommendedName>
</protein>
<dbReference type="GO" id="GO:0016020">
    <property type="term" value="C:membrane"/>
    <property type="evidence" value="ECO:0007669"/>
    <property type="project" value="UniProtKB-SubCell"/>
</dbReference>
<evidence type="ECO:0000256" key="6">
    <source>
        <dbReference type="ARBA" id="ARBA00022692"/>
    </source>
</evidence>
<dbReference type="CDD" id="cd16461">
    <property type="entry name" value="RING-H2_EL5-like"/>
    <property type="match status" value="1"/>
</dbReference>
<dbReference type="EMBL" id="BKCP01013403">
    <property type="protein sequence ID" value="GER57545.1"/>
    <property type="molecule type" value="Genomic_DNA"/>
</dbReference>
<dbReference type="Gene3D" id="3.30.40.10">
    <property type="entry name" value="Zinc/RING finger domain, C3HC4 (zinc finger)"/>
    <property type="match status" value="1"/>
</dbReference>
<feature type="transmembrane region" description="Helical" evidence="16">
    <location>
        <begin position="237"/>
        <end position="262"/>
    </location>
</feature>
<dbReference type="InterPro" id="IPR046948">
    <property type="entry name" value="ATL20-22-like"/>
</dbReference>
<comment type="similarity">
    <text evidence="14">Belongs to the RING-type zinc finger family. ATL subfamily.</text>
</comment>
<evidence type="ECO:0000256" key="3">
    <source>
        <dbReference type="ARBA" id="ARBA00004906"/>
    </source>
</evidence>
<evidence type="ECO:0000259" key="18">
    <source>
        <dbReference type="PROSITE" id="PS50089"/>
    </source>
</evidence>
<comment type="caution">
    <text evidence="19">The sequence shown here is derived from an EMBL/GenBank/DDBJ whole genome shotgun (WGS) entry which is preliminary data.</text>
</comment>
<dbReference type="GO" id="GO:0061630">
    <property type="term" value="F:ubiquitin protein ligase activity"/>
    <property type="evidence" value="ECO:0007669"/>
    <property type="project" value="UniProtKB-EC"/>
</dbReference>
<evidence type="ECO:0000256" key="9">
    <source>
        <dbReference type="ARBA" id="ARBA00022771"/>
    </source>
</evidence>
<dbReference type="Proteomes" id="UP000325081">
    <property type="component" value="Unassembled WGS sequence"/>
</dbReference>
<reference evidence="20" key="1">
    <citation type="journal article" date="2019" name="Curr. Biol.">
        <title>Genome Sequence of Striga asiatica Provides Insight into the Evolution of Plant Parasitism.</title>
        <authorList>
            <person name="Yoshida S."/>
            <person name="Kim S."/>
            <person name="Wafula E.K."/>
            <person name="Tanskanen J."/>
            <person name="Kim Y.M."/>
            <person name="Honaas L."/>
            <person name="Yang Z."/>
            <person name="Spallek T."/>
            <person name="Conn C.E."/>
            <person name="Ichihashi Y."/>
            <person name="Cheong K."/>
            <person name="Cui S."/>
            <person name="Der J.P."/>
            <person name="Gundlach H."/>
            <person name="Jiao Y."/>
            <person name="Hori C."/>
            <person name="Ishida J.K."/>
            <person name="Kasahara H."/>
            <person name="Kiba T."/>
            <person name="Kim M.S."/>
            <person name="Koo N."/>
            <person name="Laohavisit A."/>
            <person name="Lee Y.H."/>
            <person name="Lumba S."/>
            <person name="McCourt P."/>
            <person name="Mortimer J.C."/>
            <person name="Mutuku J.M."/>
            <person name="Nomura T."/>
            <person name="Sasaki-Sekimoto Y."/>
            <person name="Seto Y."/>
            <person name="Wang Y."/>
            <person name="Wakatake T."/>
            <person name="Sakakibara H."/>
            <person name="Demura T."/>
            <person name="Yamaguchi S."/>
            <person name="Yoneyama K."/>
            <person name="Manabe R.I."/>
            <person name="Nelson D.C."/>
            <person name="Schulman A.H."/>
            <person name="Timko M.P."/>
            <person name="dePamphilis C.W."/>
            <person name="Choi D."/>
            <person name="Shirasu K."/>
        </authorList>
    </citation>
    <scope>NUCLEOTIDE SEQUENCE [LARGE SCALE GENOMIC DNA]</scope>
    <source>
        <strain evidence="20">cv. UVA1</strain>
    </source>
</reference>
<keyword evidence="13 16" id="KW-0472">Membrane</keyword>
<dbReference type="PROSITE" id="PS50089">
    <property type="entry name" value="ZF_RING_2"/>
    <property type="match status" value="1"/>
</dbReference>
<evidence type="ECO:0000313" key="20">
    <source>
        <dbReference type="Proteomes" id="UP000325081"/>
    </source>
</evidence>
<dbReference type="OrthoDB" id="8062037at2759"/>
<keyword evidence="11" id="KW-0862">Zinc</keyword>
<dbReference type="PANTHER" id="PTHR46279">
    <property type="entry name" value="RING/U-BOX SUPERFAMILY PROTEIN"/>
    <property type="match status" value="1"/>
</dbReference>
<evidence type="ECO:0000256" key="2">
    <source>
        <dbReference type="ARBA" id="ARBA00004167"/>
    </source>
</evidence>
<evidence type="ECO:0000256" key="12">
    <source>
        <dbReference type="ARBA" id="ARBA00022989"/>
    </source>
</evidence>
<dbReference type="GO" id="GO:0030247">
    <property type="term" value="F:polysaccharide binding"/>
    <property type="evidence" value="ECO:0007669"/>
    <property type="project" value="InterPro"/>
</dbReference>
<keyword evidence="5" id="KW-0808">Transferase</keyword>
<keyword evidence="12 16" id="KW-1133">Transmembrane helix</keyword>
<evidence type="ECO:0000256" key="14">
    <source>
        <dbReference type="ARBA" id="ARBA00024209"/>
    </source>
</evidence>
<feature type="signal peptide" evidence="17">
    <location>
        <begin position="1"/>
        <end position="19"/>
    </location>
</feature>
<evidence type="ECO:0000256" key="17">
    <source>
        <dbReference type="SAM" id="SignalP"/>
    </source>
</evidence>
<dbReference type="InterPro" id="IPR025287">
    <property type="entry name" value="WAK_GUB"/>
</dbReference>
<keyword evidence="10" id="KW-0833">Ubl conjugation pathway</keyword>
<keyword evidence="7" id="KW-0479">Metal-binding</keyword>
<feature type="chain" id="PRO_5022931969" description="RING-type E3 ubiquitin transferase" evidence="17">
    <location>
        <begin position="20"/>
        <end position="382"/>
    </location>
</feature>
<evidence type="ECO:0000256" key="11">
    <source>
        <dbReference type="ARBA" id="ARBA00022833"/>
    </source>
</evidence>
<proteinExistence type="inferred from homology"/>
<evidence type="ECO:0000256" key="16">
    <source>
        <dbReference type="SAM" id="Phobius"/>
    </source>
</evidence>
<organism evidence="19 20">
    <name type="scientific">Striga asiatica</name>
    <name type="common">Asiatic witchweed</name>
    <name type="synonym">Buchnera asiatica</name>
    <dbReference type="NCBI Taxonomy" id="4170"/>
    <lineage>
        <taxon>Eukaryota</taxon>
        <taxon>Viridiplantae</taxon>
        <taxon>Streptophyta</taxon>
        <taxon>Embryophyta</taxon>
        <taxon>Tracheophyta</taxon>
        <taxon>Spermatophyta</taxon>
        <taxon>Magnoliopsida</taxon>
        <taxon>eudicotyledons</taxon>
        <taxon>Gunneridae</taxon>
        <taxon>Pentapetalae</taxon>
        <taxon>asterids</taxon>
        <taxon>lamiids</taxon>
        <taxon>Lamiales</taxon>
        <taxon>Orobanchaceae</taxon>
        <taxon>Buchnereae</taxon>
        <taxon>Striga</taxon>
    </lineage>
</organism>
<dbReference type="EC" id="2.3.2.27" evidence="4"/>
<evidence type="ECO:0000256" key="1">
    <source>
        <dbReference type="ARBA" id="ARBA00000900"/>
    </source>
</evidence>
<evidence type="ECO:0000256" key="7">
    <source>
        <dbReference type="ARBA" id="ARBA00022723"/>
    </source>
</evidence>
<dbReference type="SMART" id="SM00184">
    <property type="entry name" value="RING"/>
    <property type="match status" value="1"/>
</dbReference>